<feature type="transmembrane region" description="Helical" evidence="1">
    <location>
        <begin position="38"/>
        <end position="57"/>
    </location>
</feature>
<keyword evidence="1" id="KW-1133">Transmembrane helix</keyword>
<accession>A0A066RT77</accession>
<evidence type="ECO:0000313" key="2">
    <source>
        <dbReference type="EMBL" id="KDM90902.1"/>
    </source>
</evidence>
<proteinExistence type="predicted"/>
<organism evidence="2 3">
    <name type="scientific">Photobacterium galatheae</name>
    <dbReference type="NCBI Taxonomy" id="1654360"/>
    <lineage>
        <taxon>Bacteria</taxon>
        <taxon>Pseudomonadati</taxon>
        <taxon>Pseudomonadota</taxon>
        <taxon>Gammaproteobacteria</taxon>
        <taxon>Vibrionales</taxon>
        <taxon>Vibrionaceae</taxon>
        <taxon>Photobacterium</taxon>
    </lineage>
</organism>
<dbReference type="Proteomes" id="UP000027192">
    <property type="component" value="Unassembled WGS sequence"/>
</dbReference>
<evidence type="ECO:0008006" key="4">
    <source>
        <dbReference type="Google" id="ProtNLM"/>
    </source>
</evidence>
<evidence type="ECO:0000313" key="3">
    <source>
        <dbReference type="Proteomes" id="UP000027192"/>
    </source>
</evidence>
<keyword evidence="1" id="KW-0812">Transmembrane</keyword>
<protein>
    <recommendedName>
        <fullName evidence="4">Preprotein translocase subunit SecE</fullName>
    </recommendedName>
</protein>
<evidence type="ECO:0000256" key="1">
    <source>
        <dbReference type="SAM" id="Phobius"/>
    </source>
</evidence>
<keyword evidence="3" id="KW-1185">Reference proteome</keyword>
<gene>
    <name evidence="2" type="ORF">EA58_14175</name>
</gene>
<dbReference type="AlphaFoldDB" id="A0A066RT77"/>
<comment type="caution">
    <text evidence="2">The sequence shown here is derived from an EMBL/GenBank/DDBJ whole genome shotgun (WGS) entry which is preliminary data.</text>
</comment>
<reference evidence="2 3" key="1">
    <citation type="submission" date="2014-04" db="EMBL/GenBank/DDBJ databases">
        <title>Draft genome sequence of Photobacterium halotolerans S2753: a solonamide, ngercheumicin and holomycin producer.</title>
        <authorList>
            <person name="Machado H.R."/>
            <person name="Gram L."/>
        </authorList>
    </citation>
    <scope>NUCLEOTIDE SEQUENCE [LARGE SCALE GENOMIC DNA]</scope>
    <source>
        <strain evidence="2 3">S2753</strain>
    </source>
</reference>
<name>A0A066RT77_9GAMM</name>
<dbReference type="STRING" id="1654360.EA58_14175"/>
<sequence>MQVNRLNRIFKTFREESTFIREQFGKIIWPTPSEAVKIFGWTSMMLLTFAILITFVFDPISIEMIKFLSNLQ</sequence>
<dbReference type="EMBL" id="JMIB01000027">
    <property type="protein sequence ID" value="KDM90902.1"/>
    <property type="molecule type" value="Genomic_DNA"/>
</dbReference>
<keyword evidence="1" id="KW-0472">Membrane</keyword>